<accession>A0A9D1WNS8</accession>
<keyword evidence="2" id="KW-0472">Membrane</keyword>
<protein>
    <submittedName>
        <fullName evidence="4">BamA/TamA family outer membrane protein</fullName>
    </submittedName>
</protein>
<comment type="caution">
    <text evidence="4">The sequence shown here is derived from an EMBL/GenBank/DDBJ whole genome shotgun (WGS) entry which is preliminary data.</text>
</comment>
<evidence type="ECO:0000313" key="5">
    <source>
        <dbReference type="Proteomes" id="UP000824248"/>
    </source>
</evidence>
<name>A0A9D1WNS8_9GAMM</name>
<dbReference type="Gene3D" id="2.40.160.50">
    <property type="entry name" value="membrane protein fhac: a member of the omp85/tpsb transporter family"/>
    <property type="match status" value="1"/>
</dbReference>
<dbReference type="EMBL" id="DXFC01000246">
    <property type="protein sequence ID" value="HIX62202.1"/>
    <property type="molecule type" value="Genomic_DNA"/>
</dbReference>
<dbReference type="Pfam" id="PF01103">
    <property type="entry name" value="Omp85"/>
    <property type="match status" value="1"/>
</dbReference>
<feature type="non-terminal residue" evidence="4">
    <location>
        <position position="1"/>
    </location>
</feature>
<sequence>GVDLGDLRYSIGVGLSWLTPVGPLTFSIAEPLNDESGDDTQFFQFSLGQTF</sequence>
<reference evidence="4" key="1">
    <citation type="journal article" date="2021" name="PeerJ">
        <title>Extensive microbial diversity within the chicken gut microbiome revealed by metagenomics and culture.</title>
        <authorList>
            <person name="Gilroy R."/>
            <person name="Ravi A."/>
            <person name="Getino M."/>
            <person name="Pursley I."/>
            <person name="Horton D.L."/>
            <person name="Alikhan N.F."/>
            <person name="Baker D."/>
            <person name="Gharbi K."/>
            <person name="Hall N."/>
            <person name="Watson M."/>
            <person name="Adriaenssens E.M."/>
            <person name="Foster-Nyarko E."/>
            <person name="Jarju S."/>
            <person name="Secka A."/>
            <person name="Antonio M."/>
            <person name="Oren A."/>
            <person name="Chaudhuri R.R."/>
            <person name="La Ragione R."/>
            <person name="Hildebrand F."/>
            <person name="Pallen M.J."/>
        </authorList>
    </citation>
    <scope>NUCLEOTIDE SEQUENCE</scope>
    <source>
        <strain evidence="4">1193</strain>
    </source>
</reference>
<evidence type="ECO:0000259" key="3">
    <source>
        <dbReference type="Pfam" id="PF01103"/>
    </source>
</evidence>
<proteinExistence type="predicted"/>
<reference evidence="4" key="2">
    <citation type="submission" date="2021-04" db="EMBL/GenBank/DDBJ databases">
        <authorList>
            <person name="Gilroy R."/>
        </authorList>
    </citation>
    <scope>NUCLEOTIDE SEQUENCE</scope>
    <source>
        <strain evidence="4">1193</strain>
    </source>
</reference>
<organism evidence="4 5">
    <name type="scientific">Candidatus Halomonas stercoripullorum</name>
    <dbReference type="NCBI Taxonomy" id="2838617"/>
    <lineage>
        <taxon>Bacteria</taxon>
        <taxon>Pseudomonadati</taxon>
        <taxon>Pseudomonadota</taxon>
        <taxon>Gammaproteobacteria</taxon>
        <taxon>Oceanospirillales</taxon>
        <taxon>Halomonadaceae</taxon>
        <taxon>Halomonas</taxon>
    </lineage>
</organism>
<gene>
    <name evidence="4" type="ORF">H9854_08225</name>
</gene>
<dbReference type="InterPro" id="IPR000184">
    <property type="entry name" value="Bac_surfAg_D15"/>
</dbReference>
<dbReference type="AlphaFoldDB" id="A0A9D1WNS8"/>
<dbReference type="Proteomes" id="UP000824248">
    <property type="component" value="Unassembled WGS sequence"/>
</dbReference>
<evidence type="ECO:0000313" key="4">
    <source>
        <dbReference type="EMBL" id="HIX62202.1"/>
    </source>
</evidence>
<evidence type="ECO:0000256" key="1">
    <source>
        <dbReference type="ARBA" id="ARBA00004370"/>
    </source>
</evidence>
<feature type="domain" description="Bacterial surface antigen (D15)" evidence="3">
    <location>
        <begin position="6"/>
        <end position="51"/>
    </location>
</feature>
<evidence type="ECO:0000256" key="2">
    <source>
        <dbReference type="ARBA" id="ARBA00023136"/>
    </source>
</evidence>
<comment type="subcellular location">
    <subcellularLocation>
        <location evidence="1">Membrane</location>
    </subcellularLocation>
</comment>
<dbReference type="GO" id="GO:0019867">
    <property type="term" value="C:outer membrane"/>
    <property type="evidence" value="ECO:0007669"/>
    <property type="project" value="InterPro"/>
</dbReference>